<evidence type="ECO:0000313" key="8">
    <source>
        <dbReference type="EMBL" id="HIU90856.1"/>
    </source>
</evidence>
<comment type="function">
    <text evidence="5">One of the proteins that surrounds the polypeptide exit tunnel on the outside of the subunit.</text>
</comment>
<evidence type="ECO:0000256" key="5">
    <source>
        <dbReference type="HAMAP-Rule" id="MF_01326"/>
    </source>
</evidence>
<protein>
    <recommendedName>
        <fullName evidence="4 5">Large ribosomal subunit protein uL24</fullName>
    </recommendedName>
</protein>
<dbReference type="InterPro" id="IPR003256">
    <property type="entry name" value="Ribosomal_uL24"/>
</dbReference>
<keyword evidence="3 5" id="KW-0687">Ribonucleoprotein</keyword>
<dbReference type="GO" id="GO:1990904">
    <property type="term" value="C:ribonucleoprotein complex"/>
    <property type="evidence" value="ECO:0007669"/>
    <property type="project" value="UniProtKB-KW"/>
</dbReference>
<feature type="compositionally biased region" description="Basic residues" evidence="6">
    <location>
        <begin position="122"/>
        <end position="132"/>
    </location>
</feature>
<dbReference type="Gene3D" id="2.30.30.30">
    <property type="match status" value="1"/>
</dbReference>
<dbReference type="PANTHER" id="PTHR12903">
    <property type="entry name" value="MITOCHONDRIAL RIBOSOMAL PROTEIN L24"/>
    <property type="match status" value="1"/>
</dbReference>
<dbReference type="NCBIfam" id="TIGR01079">
    <property type="entry name" value="rplX_bact"/>
    <property type="match status" value="1"/>
</dbReference>
<organism evidence="8 9">
    <name type="scientific">Candidatus Fimimonas merdipullorum</name>
    <dbReference type="NCBI Taxonomy" id="2840822"/>
    <lineage>
        <taxon>Bacteria</taxon>
        <taxon>Pseudomonadati</taxon>
        <taxon>Myxococcota</taxon>
        <taxon>Myxococcia</taxon>
        <taxon>Myxococcales</taxon>
        <taxon>Cystobacterineae</taxon>
        <taxon>Myxococcaceae</taxon>
        <taxon>Myxococcaceae incertae sedis</taxon>
        <taxon>Candidatus Fimimonas</taxon>
    </lineage>
</organism>
<dbReference type="InterPro" id="IPR041988">
    <property type="entry name" value="Ribosomal_uL24_KOW"/>
</dbReference>
<dbReference type="GO" id="GO:0006412">
    <property type="term" value="P:translation"/>
    <property type="evidence" value="ECO:0007669"/>
    <property type="project" value="UniProtKB-UniRule"/>
</dbReference>
<evidence type="ECO:0000256" key="1">
    <source>
        <dbReference type="ARBA" id="ARBA00010618"/>
    </source>
</evidence>
<dbReference type="GO" id="GO:0005840">
    <property type="term" value="C:ribosome"/>
    <property type="evidence" value="ECO:0007669"/>
    <property type="project" value="UniProtKB-KW"/>
</dbReference>
<dbReference type="CDD" id="cd06089">
    <property type="entry name" value="KOW_RPL26"/>
    <property type="match status" value="1"/>
</dbReference>
<keyword evidence="5" id="KW-0694">RNA-binding</keyword>
<accession>A0A9D1MXH2</accession>
<dbReference type="InterPro" id="IPR008991">
    <property type="entry name" value="Translation_prot_SH3-like_sf"/>
</dbReference>
<dbReference type="Proteomes" id="UP000886852">
    <property type="component" value="Unassembled WGS sequence"/>
</dbReference>
<feature type="domain" description="Large ribosomal subunit protein uL24 C-terminal" evidence="7">
    <location>
        <begin position="43"/>
        <end position="107"/>
    </location>
</feature>
<gene>
    <name evidence="5" type="primary">rplX</name>
    <name evidence="8" type="ORF">IAC72_02425</name>
</gene>
<comment type="similarity">
    <text evidence="1 5">Belongs to the universal ribosomal protein uL24 family.</text>
</comment>
<dbReference type="EMBL" id="DVOC01000044">
    <property type="protein sequence ID" value="HIU90856.1"/>
    <property type="molecule type" value="Genomic_DNA"/>
</dbReference>
<dbReference type="AlphaFoldDB" id="A0A9D1MXH2"/>
<sequence length="132" mass="14104">MASMNIRSGDTVEITVGGVENRGKRGKVTVADPKAGKVVVENLNLVTKHRKPRNAQEQGGKIPQPRAIDVSNVMLVCPKCGKTTRVAHVLGDNGKYLRSCKKCGAVIDAKAEKKQTKAAAKTAKKPAKKTTK</sequence>
<comment type="function">
    <text evidence="5">One of two assembly initiator proteins, it binds directly to the 5'-end of the 23S rRNA, where it nucleates assembly of the 50S subunit.</text>
</comment>
<comment type="subunit">
    <text evidence="5">Part of the 50S ribosomal subunit.</text>
</comment>
<comment type="caution">
    <text evidence="8">The sequence shown here is derived from an EMBL/GenBank/DDBJ whole genome shotgun (WGS) entry which is preliminary data.</text>
</comment>
<name>A0A9D1MXH2_9BACT</name>
<evidence type="ECO:0000313" key="9">
    <source>
        <dbReference type="Proteomes" id="UP000886852"/>
    </source>
</evidence>
<evidence type="ECO:0000256" key="4">
    <source>
        <dbReference type="ARBA" id="ARBA00035206"/>
    </source>
</evidence>
<keyword evidence="5" id="KW-0699">rRNA-binding</keyword>
<dbReference type="Pfam" id="PF17136">
    <property type="entry name" value="ribosomal_L24"/>
    <property type="match status" value="1"/>
</dbReference>
<reference evidence="8" key="1">
    <citation type="submission" date="2020-10" db="EMBL/GenBank/DDBJ databases">
        <authorList>
            <person name="Gilroy R."/>
        </authorList>
    </citation>
    <scope>NUCLEOTIDE SEQUENCE</scope>
    <source>
        <strain evidence="8">ChiHjej12B11-7776</strain>
    </source>
</reference>
<dbReference type="HAMAP" id="MF_01326_B">
    <property type="entry name" value="Ribosomal_uL24_B"/>
    <property type="match status" value="1"/>
</dbReference>
<dbReference type="GO" id="GO:0003735">
    <property type="term" value="F:structural constituent of ribosome"/>
    <property type="evidence" value="ECO:0007669"/>
    <property type="project" value="InterPro"/>
</dbReference>
<dbReference type="InterPro" id="IPR057264">
    <property type="entry name" value="Ribosomal_uL24_C"/>
</dbReference>
<proteinExistence type="inferred from homology"/>
<dbReference type="InterPro" id="IPR014722">
    <property type="entry name" value="Rib_uL2_dom2"/>
</dbReference>
<feature type="region of interest" description="Disordered" evidence="6">
    <location>
        <begin position="110"/>
        <end position="132"/>
    </location>
</feature>
<keyword evidence="2 5" id="KW-0689">Ribosomal protein</keyword>
<evidence type="ECO:0000256" key="6">
    <source>
        <dbReference type="SAM" id="MobiDB-lite"/>
    </source>
</evidence>
<evidence type="ECO:0000259" key="7">
    <source>
        <dbReference type="Pfam" id="PF17136"/>
    </source>
</evidence>
<evidence type="ECO:0000256" key="2">
    <source>
        <dbReference type="ARBA" id="ARBA00022980"/>
    </source>
</evidence>
<reference evidence="8" key="2">
    <citation type="journal article" date="2021" name="PeerJ">
        <title>Extensive microbial diversity within the chicken gut microbiome revealed by metagenomics and culture.</title>
        <authorList>
            <person name="Gilroy R."/>
            <person name="Ravi A."/>
            <person name="Getino M."/>
            <person name="Pursley I."/>
            <person name="Horton D.L."/>
            <person name="Alikhan N.F."/>
            <person name="Baker D."/>
            <person name="Gharbi K."/>
            <person name="Hall N."/>
            <person name="Watson M."/>
            <person name="Adriaenssens E.M."/>
            <person name="Foster-Nyarko E."/>
            <person name="Jarju S."/>
            <person name="Secka A."/>
            <person name="Antonio M."/>
            <person name="Oren A."/>
            <person name="Chaudhuri R.R."/>
            <person name="La Ragione R."/>
            <person name="Hildebrand F."/>
            <person name="Pallen M.J."/>
        </authorList>
    </citation>
    <scope>NUCLEOTIDE SEQUENCE</scope>
    <source>
        <strain evidence="8">ChiHjej12B11-7776</strain>
    </source>
</reference>
<dbReference type="GO" id="GO:0019843">
    <property type="term" value="F:rRNA binding"/>
    <property type="evidence" value="ECO:0007669"/>
    <property type="project" value="UniProtKB-UniRule"/>
</dbReference>
<dbReference type="SUPFAM" id="SSF50104">
    <property type="entry name" value="Translation proteins SH3-like domain"/>
    <property type="match status" value="1"/>
</dbReference>
<evidence type="ECO:0000256" key="3">
    <source>
        <dbReference type="ARBA" id="ARBA00023274"/>
    </source>
</evidence>